<dbReference type="EMBL" id="OUNC01000023">
    <property type="protein sequence ID" value="SPP28838.1"/>
    <property type="molecule type" value="Genomic_DNA"/>
</dbReference>
<organism evidence="1 2">
    <name type="scientific">Brochothrix thermosphacta</name>
    <name type="common">Microbacterium thermosphactum</name>
    <dbReference type="NCBI Taxonomy" id="2756"/>
    <lineage>
        <taxon>Bacteria</taxon>
        <taxon>Bacillati</taxon>
        <taxon>Bacillota</taxon>
        <taxon>Bacilli</taxon>
        <taxon>Bacillales</taxon>
        <taxon>Listeriaceae</taxon>
        <taxon>Brochothrix</taxon>
    </lineage>
</organism>
<evidence type="ECO:0000313" key="2">
    <source>
        <dbReference type="Proteomes" id="UP000270190"/>
    </source>
</evidence>
<reference evidence="2" key="1">
    <citation type="submission" date="2018-04" db="EMBL/GenBank/DDBJ databases">
        <authorList>
            <person name="Illikoud N."/>
        </authorList>
    </citation>
    <scope>NUCLEOTIDE SEQUENCE [LARGE SCALE GENOMIC DNA]</scope>
</reference>
<sequence>MKLLRLDGSVLNSVDFKIRVNSELFIIKTKYFMKFILLLYLSSPYFNNCLIV</sequence>
<evidence type="ECO:0000313" key="1">
    <source>
        <dbReference type="EMBL" id="SPP28838.1"/>
    </source>
</evidence>
<dbReference type="Proteomes" id="UP000270190">
    <property type="component" value="Unassembled WGS sequence"/>
</dbReference>
<protein>
    <submittedName>
        <fullName evidence="1">Uncharacterized protein</fullName>
    </submittedName>
</protein>
<dbReference type="AlphaFoldDB" id="A0A2X0QXD7"/>
<accession>A0A2X0QXD7</accession>
<proteinExistence type="predicted"/>
<name>A0A2X0QXD7_BROTH</name>
<gene>
    <name evidence="1" type="ORF">BTBSAS_30156</name>
</gene>